<dbReference type="Gene3D" id="3.20.20.140">
    <property type="entry name" value="Metal-dependent hydrolases"/>
    <property type="match status" value="1"/>
</dbReference>
<dbReference type="Gene3D" id="2.30.40.10">
    <property type="entry name" value="Urease, subunit C, domain 1"/>
    <property type="match status" value="1"/>
</dbReference>
<dbReference type="PANTHER" id="PTHR42717:SF1">
    <property type="entry name" value="IMIDAZOLONEPROPIONASE AND RELATED AMIDOHYDROLASES"/>
    <property type="match status" value="1"/>
</dbReference>
<dbReference type="GO" id="GO:0046872">
    <property type="term" value="F:metal ion binding"/>
    <property type="evidence" value="ECO:0007669"/>
    <property type="project" value="UniProtKB-KW"/>
</dbReference>
<feature type="modified residue" description="N6-carboxylysine" evidence="2">
    <location>
        <position position="175"/>
    </location>
</feature>
<dbReference type="SUPFAM" id="SSF51556">
    <property type="entry name" value="Metallo-dependent hydrolases"/>
    <property type="match status" value="1"/>
</dbReference>
<dbReference type="PANTHER" id="PTHR42717">
    <property type="entry name" value="DIHYDROOROTASE-RELATED"/>
    <property type="match status" value="1"/>
</dbReference>
<dbReference type="RefSeq" id="WP_134754798.1">
    <property type="nucleotide sequence ID" value="NZ_MYFO02000002.1"/>
</dbReference>
<evidence type="ECO:0000256" key="2">
    <source>
        <dbReference type="PIRSR" id="PIRSR039004-2"/>
    </source>
</evidence>
<protein>
    <submittedName>
        <fullName evidence="5">Dihydroorotase</fullName>
    </submittedName>
</protein>
<gene>
    <name evidence="5" type="ORF">B5M42_16605</name>
</gene>
<dbReference type="NCBIfam" id="NF006689">
    <property type="entry name" value="PRK09237.1"/>
    <property type="match status" value="1"/>
</dbReference>
<comment type="caution">
    <text evidence="5">The sequence shown here is derived from an EMBL/GenBank/DDBJ whole genome shotgun (WGS) entry which is preliminary data.</text>
</comment>
<dbReference type="InterPro" id="IPR006680">
    <property type="entry name" value="Amidohydro-rel"/>
</dbReference>
<accession>A0A4Y8PZP0</accession>
<keyword evidence="1" id="KW-0862">Zinc</keyword>
<dbReference type="InterPro" id="IPR032466">
    <property type="entry name" value="Metal_Hydrolase"/>
</dbReference>
<dbReference type="OrthoDB" id="9796020at2"/>
<dbReference type="InterPro" id="IPR011059">
    <property type="entry name" value="Metal-dep_hydrolase_composite"/>
</dbReference>
<keyword evidence="1" id="KW-0479">Metal-binding</keyword>
<dbReference type="PIRSF" id="PIRSF039004">
    <property type="entry name" value="ADE_EF_0837"/>
    <property type="match status" value="1"/>
</dbReference>
<sequence>MTARWVLKGVKLVHGEVVDLVVAEGRIAAIAPTGELSLTVAGEAGKAGKAGKAGETGGGGAQQRIIEGTGLYVSSGWIDLHVHALSELTPYGDEMDAIGIRQGVTTIVDAGSCGADRIDELAAQSDKAATNVLALLNISRLGLSRIDELSQLDWIARDPALAAIRRHPAFIVGLKARISRSVVGDKGVEPLRLARRLADEAGLPLMVHIGAGPPEPEDIVALMRRGDALTHALHGKGGGLFDERGRARPALVEAARRGVRLDVGHGSASFSFAAAEAALRQGFRPDTISTDIYRANRLNGPVFSLAHVLTKFLALGCPLQDVIEAVTVRAAAWLGRPELGRLQVGDRANLTLFALKREPIALRDAEGQERTAPEQIEVRGAVADGTHFAGEIWAEAGY</sequence>
<dbReference type="Proteomes" id="UP000298246">
    <property type="component" value="Unassembled WGS sequence"/>
</dbReference>
<dbReference type="InterPro" id="IPR047601">
    <property type="entry name" value="EF_0837-like"/>
</dbReference>
<feature type="domain" description="Amidohydrolase-related" evidence="4">
    <location>
        <begin position="100"/>
        <end position="362"/>
    </location>
</feature>
<feature type="binding site" description="via carbamate group" evidence="1">
    <location>
        <position position="175"/>
    </location>
    <ligand>
        <name>Zn(2+)</name>
        <dbReference type="ChEBI" id="CHEBI:29105"/>
        <label>2</label>
    </ligand>
</feature>
<feature type="binding site" evidence="1">
    <location>
        <position position="231"/>
    </location>
    <ligand>
        <name>Zn(2+)</name>
        <dbReference type="ChEBI" id="CHEBI:29105"/>
        <label>2</label>
    </ligand>
</feature>
<organism evidence="5 6">
    <name type="scientific">Paenibacillus athensensis</name>
    <dbReference type="NCBI Taxonomy" id="1967502"/>
    <lineage>
        <taxon>Bacteria</taxon>
        <taxon>Bacillati</taxon>
        <taxon>Bacillota</taxon>
        <taxon>Bacilli</taxon>
        <taxon>Bacillales</taxon>
        <taxon>Paenibacillaceae</taxon>
        <taxon>Paenibacillus</taxon>
    </lineage>
</organism>
<name>A0A4Y8PZP0_9BACL</name>
<evidence type="ECO:0000259" key="4">
    <source>
        <dbReference type="Pfam" id="PF01979"/>
    </source>
</evidence>
<feature type="binding site" description="via carbamate group" evidence="1">
    <location>
        <position position="175"/>
    </location>
    <ligand>
        <name>Zn(2+)</name>
        <dbReference type="ChEBI" id="CHEBI:29105"/>
        <label>1</label>
    </ligand>
</feature>
<evidence type="ECO:0000256" key="1">
    <source>
        <dbReference type="PIRSR" id="PIRSR039004-1"/>
    </source>
</evidence>
<evidence type="ECO:0000256" key="3">
    <source>
        <dbReference type="PIRSR" id="PIRSR039004-3"/>
    </source>
</evidence>
<proteinExistence type="predicted"/>
<evidence type="ECO:0000313" key="6">
    <source>
        <dbReference type="Proteomes" id="UP000298246"/>
    </source>
</evidence>
<dbReference type="NCBIfam" id="TIGR03583">
    <property type="entry name" value="EF_0837"/>
    <property type="match status" value="1"/>
</dbReference>
<feature type="binding site" evidence="1">
    <location>
        <position position="291"/>
    </location>
    <ligand>
        <name>Zn(2+)</name>
        <dbReference type="ChEBI" id="CHEBI:29105"/>
        <label>1</label>
    </ligand>
</feature>
<dbReference type="GO" id="GO:0016810">
    <property type="term" value="F:hydrolase activity, acting on carbon-nitrogen (but not peptide) bonds"/>
    <property type="evidence" value="ECO:0007669"/>
    <property type="project" value="InterPro"/>
</dbReference>
<dbReference type="SUPFAM" id="SSF51338">
    <property type="entry name" value="Composite domain of metallo-dependent hydrolases"/>
    <property type="match status" value="1"/>
</dbReference>
<reference evidence="5 6" key="1">
    <citation type="submission" date="2017-03" db="EMBL/GenBank/DDBJ databases">
        <title>Isolation of Levoglucosan Utilizing Bacteria.</title>
        <authorList>
            <person name="Arya A.S."/>
        </authorList>
    </citation>
    <scope>NUCLEOTIDE SEQUENCE [LARGE SCALE GENOMIC DNA]</scope>
    <source>
        <strain evidence="5 6">MEC069</strain>
    </source>
</reference>
<keyword evidence="6" id="KW-1185">Reference proteome</keyword>
<dbReference type="Pfam" id="PF01979">
    <property type="entry name" value="Amidohydro_1"/>
    <property type="match status" value="1"/>
</dbReference>
<dbReference type="AlphaFoldDB" id="A0A4Y8PZP0"/>
<dbReference type="InterPro" id="IPR020043">
    <property type="entry name" value="Deacetylase_Atu3266-like"/>
</dbReference>
<feature type="binding site" evidence="1">
    <location>
        <position position="81"/>
    </location>
    <ligand>
        <name>Zn(2+)</name>
        <dbReference type="ChEBI" id="CHEBI:29105"/>
        <label>1</label>
    </ligand>
</feature>
<feature type="site" description="Transition state stabilizer" evidence="3">
    <location>
        <position position="177"/>
    </location>
</feature>
<evidence type="ECO:0000313" key="5">
    <source>
        <dbReference type="EMBL" id="TFE85812.1"/>
    </source>
</evidence>
<dbReference type="GO" id="GO:0019213">
    <property type="term" value="F:deacetylase activity"/>
    <property type="evidence" value="ECO:0007669"/>
    <property type="project" value="InterPro"/>
</dbReference>
<dbReference type="EMBL" id="MYFO01000023">
    <property type="protein sequence ID" value="TFE85812.1"/>
    <property type="molecule type" value="Genomic_DNA"/>
</dbReference>
<feature type="binding site" evidence="1">
    <location>
        <position position="83"/>
    </location>
    <ligand>
        <name>Zn(2+)</name>
        <dbReference type="ChEBI" id="CHEBI:29105"/>
        <label>1</label>
    </ligand>
</feature>
<feature type="binding site" evidence="1">
    <location>
        <position position="208"/>
    </location>
    <ligand>
        <name>Zn(2+)</name>
        <dbReference type="ChEBI" id="CHEBI:29105"/>
        <label>2</label>
    </ligand>
</feature>